<evidence type="ECO:0008006" key="5">
    <source>
        <dbReference type="Google" id="ProtNLM"/>
    </source>
</evidence>
<keyword evidence="1" id="KW-0677">Repeat</keyword>
<dbReference type="PANTHER" id="PTHR24104:SF25">
    <property type="entry name" value="PROTEIN LIN-41"/>
    <property type="match status" value="1"/>
</dbReference>
<dbReference type="PANTHER" id="PTHR24104">
    <property type="entry name" value="E3 UBIQUITIN-PROTEIN LIGASE NHLRC1-RELATED"/>
    <property type="match status" value="1"/>
</dbReference>
<organism evidence="3 4">
    <name type="scientific">Candidatus Thermochlorobacter aerophilus</name>
    <dbReference type="NCBI Taxonomy" id="1868324"/>
    <lineage>
        <taxon>Bacteria</taxon>
        <taxon>Pseudomonadati</taxon>
        <taxon>Chlorobiota</taxon>
        <taxon>Chlorobiia</taxon>
        <taxon>Chlorobiales</taxon>
        <taxon>Candidatus Thermochlorobacteriaceae</taxon>
        <taxon>Candidatus Thermochlorobacter</taxon>
    </lineage>
</organism>
<dbReference type="CDD" id="cd05819">
    <property type="entry name" value="NHL"/>
    <property type="match status" value="1"/>
</dbReference>
<sequence>MRGWCVVCSVVAIAHVVLAQETERKILPIAEFQAARAVAITPLGEIFVLDGALSRLYKLDQSGKKIANVGGFGIDREAFDTPLDLTTDGLNIFVADRGNQRVVQFDRNLNFVTLLQNRPTPLPTPGLAREPNTSVGQLWRPISLSISGQGDLYILDEAQRQVIRINPLTFAAEIQQRQNPAQFQFGGFDAGAGNLIEPCHVQTSRSGKVFVSDAAAKAVFVYDLFGNFVTQIGKGLLNTPKGLGIGLVTEQTESGKEIQEWLFAVDESALLMFRAEQQAGFQFLGKITVETLSQVLQAEPKQLKLVDVALLGETLYLLTEKALYLLPRTVLKLAY</sequence>
<proteinExistence type="predicted"/>
<feature type="repeat" description="NHL" evidence="2">
    <location>
        <begin position="69"/>
        <end position="108"/>
    </location>
</feature>
<evidence type="ECO:0000313" key="3">
    <source>
        <dbReference type="EMBL" id="RFM22852.1"/>
    </source>
</evidence>
<reference evidence="3 4" key="1">
    <citation type="journal article" date="2011" name="ISME J.">
        <title>Community ecology of hot spring cyanobacterial mats: predominant populations and their functional potential.</title>
        <authorList>
            <person name="Klatt C.G."/>
            <person name="Wood J.M."/>
            <person name="Rusch D.B."/>
            <person name="Bateson M.M."/>
            <person name="Hamamura N."/>
            <person name="Heidelberg J.F."/>
            <person name="Grossman A.R."/>
            <person name="Bhaya D."/>
            <person name="Cohan F.M."/>
            <person name="Kuhl M."/>
            <person name="Bryant D.A."/>
            <person name="Ward D.M."/>
        </authorList>
    </citation>
    <scope>NUCLEOTIDE SEQUENCE [LARGE SCALE GENOMIC DNA]</scope>
    <source>
        <strain evidence="3">OS</strain>
    </source>
</reference>
<name>A0A395LVW8_9BACT</name>
<evidence type="ECO:0000256" key="1">
    <source>
        <dbReference type="ARBA" id="ARBA00022737"/>
    </source>
</evidence>
<dbReference type="EMBL" id="PHFL01000073">
    <property type="protein sequence ID" value="RFM22852.1"/>
    <property type="molecule type" value="Genomic_DNA"/>
</dbReference>
<gene>
    <name evidence="3" type="ORF">D0433_14190</name>
</gene>
<dbReference type="InterPro" id="IPR001258">
    <property type="entry name" value="NHL_repeat"/>
</dbReference>
<accession>A0A395LVW8</accession>
<dbReference type="Proteomes" id="UP000266389">
    <property type="component" value="Unassembled WGS sequence"/>
</dbReference>
<dbReference type="AlphaFoldDB" id="A0A395LVW8"/>
<dbReference type="SUPFAM" id="SSF101898">
    <property type="entry name" value="NHL repeat"/>
    <property type="match status" value="1"/>
</dbReference>
<dbReference type="GO" id="GO:0008270">
    <property type="term" value="F:zinc ion binding"/>
    <property type="evidence" value="ECO:0007669"/>
    <property type="project" value="UniProtKB-KW"/>
</dbReference>
<evidence type="ECO:0000256" key="2">
    <source>
        <dbReference type="PROSITE-ProRule" id="PRU00504"/>
    </source>
</evidence>
<evidence type="ECO:0000313" key="4">
    <source>
        <dbReference type="Proteomes" id="UP000266389"/>
    </source>
</evidence>
<comment type="caution">
    <text evidence="3">The sequence shown here is derived from an EMBL/GenBank/DDBJ whole genome shotgun (WGS) entry which is preliminary data.</text>
</comment>
<dbReference type="PROSITE" id="PS51125">
    <property type="entry name" value="NHL"/>
    <property type="match status" value="1"/>
</dbReference>
<dbReference type="Gene3D" id="2.120.10.30">
    <property type="entry name" value="TolB, C-terminal domain"/>
    <property type="match status" value="2"/>
</dbReference>
<protein>
    <recommendedName>
        <fullName evidence="5">6-bladed beta-propeller</fullName>
    </recommendedName>
</protein>
<dbReference type="InterPro" id="IPR050952">
    <property type="entry name" value="TRIM-NHL_E3_ligases"/>
</dbReference>
<dbReference type="InterPro" id="IPR011042">
    <property type="entry name" value="6-blade_b-propeller_TolB-like"/>
</dbReference>